<comment type="similarity">
    <text evidence="2">Belongs to the chromate ion transporter (CHR) (TC 2.A.51) family.</text>
</comment>
<dbReference type="InterPro" id="IPR003370">
    <property type="entry name" value="Chromate_transpt"/>
</dbReference>
<evidence type="ECO:0000256" key="7">
    <source>
        <dbReference type="SAM" id="Phobius"/>
    </source>
</evidence>
<dbReference type="PANTHER" id="PTHR43663">
    <property type="entry name" value="CHROMATE TRANSPORT PROTEIN-RELATED"/>
    <property type="match status" value="1"/>
</dbReference>
<dbReference type="AlphaFoldDB" id="A0A2T2XJU5"/>
<accession>A0A2T2XJU5</accession>
<reference evidence="8 9" key="1">
    <citation type="journal article" date="2014" name="BMC Genomics">
        <title>Comparison of environmental and isolate Sulfobacillus genomes reveals diverse carbon, sulfur, nitrogen, and hydrogen metabolisms.</title>
        <authorList>
            <person name="Justice N.B."/>
            <person name="Norman A."/>
            <person name="Brown C.T."/>
            <person name="Singh A."/>
            <person name="Thomas B.C."/>
            <person name="Banfield J.F."/>
        </authorList>
    </citation>
    <scope>NUCLEOTIDE SEQUENCE [LARGE SCALE GENOMIC DNA]</scope>
    <source>
        <strain evidence="8">AMDSBA4</strain>
    </source>
</reference>
<dbReference type="Pfam" id="PF02417">
    <property type="entry name" value="Chromate_transp"/>
    <property type="match status" value="1"/>
</dbReference>
<dbReference type="Proteomes" id="UP000242972">
    <property type="component" value="Unassembled WGS sequence"/>
</dbReference>
<feature type="transmembrane region" description="Helical" evidence="7">
    <location>
        <begin position="68"/>
        <end position="94"/>
    </location>
</feature>
<evidence type="ECO:0000313" key="8">
    <source>
        <dbReference type="EMBL" id="PSR34760.1"/>
    </source>
</evidence>
<keyword evidence="4 7" id="KW-0812">Transmembrane</keyword>
<dbReference type="InterPro" id="IPR052518">
    <property type="entry name" value="CHR_Transporter"/>
</dbReference>
<evidence type="ECO:0000256" key="3">
    <source>
        <dbReference type="ARBA" id="ARBA00022475"/>
    </source>
</evidence>
<evidence type="ECO:0000256" key="6">
    <source>
        <dbReference type="ARBA" id="ARBA00023136"/>
    </source>
</evidence>
<evidence type="ECO:0000256" key="5">
    <source>
        <dbReference type="ARBA" id="ARBA00022989"/>
    </source>
</evidence>
<proteinExistence type="inferred from homology"/>
<dbReference type="GO" id="GO:0005886">
    <property type="term" value="C:plasma membrane"/>
    <property type="evidence" value="ECO:0007669"/>
    <property type="project" value="UniProtKB-SubCell"/>
</dbReference>
<evidence type="ECO:0000256" key="1">
    <source>
        <dbReference type="ARBA" id="ARBA00004651"/>
    </source>
</evidence>
<comment type="caution">
    <text evidence="8">The sequence shown here is derived from an EMBL/GenBank/DDBJ whole genome shotgun (WGS) entry which is preliminary data.</text>
</comment>
<organism evidence="8 9">
    <name type="scientific">Sulfobacillus benefaciens</name>
    <dbReference type="NCBI Taxonomy" id="453960"/>
    <lineage>
        <taxon>Bacteria</taxon>
        <taxon>Bacillati</taxon>
        <taxon>Bacillota</taxon>
        <taxon>Clostridia</taxon>
        <taxon>Eubacteriales</taxon>
        <taxon>Clostridiales Family XVII. Incertae Sedis</taxon>
        <taxon>Sulfobacillus</taxon>
    </lineage>
</organism>
<comment type="subcellular location">
    <subcellularLocation>
        <location evidence="1">Cell membrane</location>
        <topology evidence="1">Multi-pass membrane protein</topology>
    </subcellularLocation>
</comment>
<keyword evidence="3" id="KW-1003">Cell membrane</keyword>
<evidence type="ECO:0000313" key="9">
    <source>
        <dbReference type="Proteomes" id="UP000242972"/>
    </source>
</evidence>
<keyword evidence="6 7" id="KW-0472">Membrane</keyword>
<protein>
    <submittedName>
        <fullName evidence="8">Chromate transporter</fullName>
    </submittedName>
</protein>
<evidence type="ECO:0000256" key="4">
    <source>
        <dbReference type="ARBA" id="ARBA00022692"/>
    </source>
</evidence>
<feature type="transmembrane region" description="Helical" evidence="7">
    <location>
        <begin position="7"/>
        <end position="25"/>
    </location>
</feature>
<feature type="transmembrane region" description="Helical" evidence="7">
    <location>
        <begin position="132"/>
        <end position="162"/>
    </location>
</feature>
<evidence type="ECO:0000256" key="2">
    <source>
        <dbReference type="ARBA" id="ARBA00005262"/>
    </source>
</evidence>
<dbReference type="EMBL" id="PXYW01000007">
    <property type="protein sequence ID" value="PSR34760.1"/>
    <property type="molecule type" value="Genomic_DNA"/>
</dbReference>
<dbReference type="PANTHER" id="PTHR43663:SF1">
    <property type="entry name" value="CHROMATE TRANSPORTER"/>
    <property type="match status" value="1"/>
</dbReference>
<sequence>MQLLMVYMKIGILGFGGGYAVLSFIQSEVVVRNRWLTEEQFDHMVEMTSFAPGPTTTNVMGAIAYRLLGWPALVLGTAAVLWPSFLLILILAKLSDVLHSPMVKGILSGIELAVIGLLVDVVVTLWHDVPKVWLTVILALVALAATMLNVNPALTILVVAVLGTVDFLIRKKPLGAPTRPNTAKPR</sequence>
<dbReference type="GO" id="GO:0015109">
    <property type="term" value="F:chromate transmembrane transporter activity"/>
    <property type="evidence" value="ECO:0007669"/>
    <property type="project" value="InterPro"/>
</dbReference>
<feature type="transmembrane region" description="Helical" evidence="7">
    <location>
        <begin position="106"/>
        <end position="126"/>
    </location>
</feature>
<gene>
    <name evidence="8" type="ORF">C7B46_04520</name>
</gene>
<name>A0A2T2XJU5_9FIRM</name>
<keyword evidence="5 7" id="KW-1133">Transmembrane helix</keyword>